<keyword evidence="2" id="KW-1185">Reference proteome</keyword>
<dbReference type="EMBL" id="JAODUO010000943">
    <property type="protein sequence ID" value="KAK2172638.1"/>
    <property type="molecule type" value="Genomic_DNA"/>
</dbReference>
<proteinExistence type="predicted"/>
<dbReference type="Proteomes" id="UP001209878">
    <property type="component" value="Unassembled WGS sequence"/>
</dbReference>
<protein>
    <submittedName>
        <fullName evidence="1">Uncharacterized protein</fullName>
    </submittedName>
</protein>
<reference evidence="1" key="1">
    <citation type="journal article" date="2023" name="Mol. Biol. Evol.">
        <title>Third-Generation Sequencing Reveals the Adaptive Role of the Epigenome in Three Deep-Sea Polychaetes.</title>
        <authorList>
            <person name="Perez M."/>
            <person name="Aroh O."/>
            <person name="Sun Y."/>
            <person name="Lan Y."/>
            <person name="Juniper S.K."/>
            <person name="Young C.R."/>
            <person name="Angers B."/>
            <person name="Qian P.Y."/>
        </authorList>
    </citation>
    <scope>NUCLEOTIDE SEQUENCE</scope>
    <source>
        <strain evidence="1">R07B-5</strain>
    </source>
</reference>
<dbReference type="AlphaFoldDB" id="A0AAD9KJB3"/>
<organism evidence="1 2">
    <name type="scientific">Ridgeia piscesae</name>
    <name type="common">Tubeworm</name>
    <dbReference type="NCBI Taxonomy" id="27915"/>
    <lineage>
        <taxon>Eukaryota</taxon>
        <taxon>Metazoa</taxon>
        <taxon>Spiralia</taxon>
        <taxon>Lophotrochozoa</taxon>
        <taxon>Annelida</taxon>
        <taxon>Polychaeta</taxon>
        <taxon>Sedentaria</taxon>
        <taxon>Canalipalpata</taxon>
        <taxon>Sabellida</taxon>
        <taxon>Siboglinidae</taxon>
        <taxon>Ridgeia</taxon>
    </lineage>
</organism>
<sequence>MFLRFCKSFPRINNRQLNLLHASYTESNDQTYCASKYWHISTFMFRINRFGEATFINKTAPSKQQTWPRFCTWMFSAIRTHQHLDKITSSPGRMALGTEKHKHKTLTFHICGHFSPFARTVRTEIT</sequence>
<gene>
    <name evidence="1" type="ORF">NP493_944g01019</name>
</gene>
<evidence type="ECO:0000313" key="1">
    <source>
        <dbReference type="EMBL" id="KAK2172638.1"/>
    </source>
</evidence>
<accession>A0AAD9KJB3</accession>
<evidence type="ECO:0000313" key="2">
    <source>
        <dbReference type="Proteomes" id="UP001209878"/>
    </source>
</evidence>
<comment type="caution">
    <text evidence="1">The sequence shown here is derived from an EMBL/GenBank/DDBJ whole genome shotgun (WGS) entry which is preliminary data.</text>
</comment>
<name>A0AAD9KJB3_RIDPI</name>